<dbReference type="RefSeq" id="WP_095133320.1">
    <property type="nucleotide sequence ID" value="NZ_NIBG01000007.1"/>
</dbReference>
<keyword evidence="2" id="KW-1185">Reference proteome</keyword>
<name>A0A267MIP3_9FIRM</name>
<comment type="caution">
    <text evidence="1">The sequence shown here is derived from an EMBL/GenBank/DDBJ whole genome shotgun (WGS) entry which is preliminary data.</text>
</comment>
<protein>
    <recommendedName>
        <fullName evidence="3">Sporulation protein YtxC</fullName>
    </recommendedName>
</protein>
<dbReference type="EMBL" id="NIBG01000007">
    <property type="protein sequence ID" value="PAB59439.1"/>
    <property type="molecule type" value="Genomic_DNA"/>
</dbReference>
<dbReference type="InterPro" id="IPR014199">
    <property type="entry name" value="Spore_YtxC"/>
</dbReference>
<evidence type="ECO:0000313" key="1">
    <source>
        <dbReference type="EMBL" id="PAB59439.1"/>
    </source>
</evidence>
<evidence type="ECO:0000313" key="2">
    <source>
        <dbReference type="Proteomes" id="UP000216024"/>
    </source>
</evidence>
<accession>A0A267MIP3</accession>
<reference evidence="1 2" key="1">
    <citation type="submission" date="2017-06" db="EMBL/GenBank/DDBJ databases">
        <title>Draft genome sequence of anaerobic fermentative bacterium Anaeromicrobium sediminis DY2726D isolated from West Pacific Ocean sediments.</title>
        <authorList>
            <person name="Zeng X."/>
        </authorList>
    </citation>
    <scope>NUCLEOTIDE SEQUENCE [LARGE SCALE GENOMIC DNA]</scope>
    <source>
        <strain evidence="1 2">DY2726D</strain>
    </source>
</reference>
<organism evidence="1 2">
    <name type="scientific">Anaeromicrobium sediminis</name>
    <dbReference type="NCBI Taxonomy" id="1478221"/>
    <lineage>
        <taxon>Bacteria</taxon>
        <taxon>Bacillati</taxon>
        <taxon>Bacillota</taxon>
        <taxon>Clostridia</taxon>
        <taxon>Peptostreptococcales</taxon>
        <taxon>Thermotaleaceae</taxon>
        <taxon>Anaeromicrobium</taxon>
    </lineage>
</organism>
<gene>
    <name evidence="1" type="ORF">CCE28_09480</name>
</gene>
<proteinExistence type="predicted"/>
<dbReference type="Pfam" id="PF08812">
    <property type="entry name" value="YtxC"/>
    <property type="match status" value="1"/>
</dbReference>
<dbReference type="OrthoDB" id="2986513at2"/>
<evidence type="ECO:0008006" key="3">
    <source>
        <dbReference type="Google" id="ProtNLM"/>
    </source>
</evidence>
<sequence>MVILTILLYEYTKDIRERLKKELNLLGREGINIDEDISANNGKVVIDYKLSDNITDKDYIEYAENRLKCEITNGLSDMILDKYEISMAKKILEKEYFYFSPYELNSILSHYVNLGEQDVSETNKRKLKSVIFKPIMRYLKSSSFIDIEGFIRFRLREFTNEVEYKIDKAIGDYLMEKEYNEFIKLLKYFVEIQDAKIDLVNVFMNVHGKYYIYDHNNRLINDEYLEELANEMTDKEIGYDDLLISSLITLAPNKIIIHPSHNITKKEIINTIKKVFSGKVQICSGCKMCMNIKNAIKE</sequence>
<dbReference type="AlphaFoldDB" id="A0A267MIP3"/>
<dbReference type="Proteomes" id="UP000216024">
    <property type="component" value="Unassembled WGS sequence"/>
</dbReference>